<dbReference type="HOGENOM" id="CLU_026434_6_0_10"/>
<dbReference type="Gene3D" id="3.40.50.150">
    <property type="entry name" value="Vaccinia Virus protein VP39"/>
    <property type="match status" value="1"/>
</dbReference>
<gene>
    <name evidence="6" type="ordered locus">Cpha266_1076</name>
</gene>
<evidence type="ECO:0000313" key="7">
    <source>
        <dbReference type="Proteomes" id="UP000008701"/>
    </source>
</evidence>
<keyword evidence="7" id="KW-1185">Reference proteome</keyword>
<dbReference type="EMBL" id="CP000492">
    <property type="protein sequence ID" value="ABL65117.1"/>
    <property type="molecule type" value="Genomic_DNA"/>
</dbReference>
<name>A1BFE0_CHLPD</name>
<dbReference type="eggNOG" id="COG2230">
    <property type="taxonomic scope" value="Bacteria"/>
</dbReference>
<keyword evidence="4" id="KW-0949">S-adenosyl-L-methionine</keyword>
<dbReference type="KEGG" id="cph:Cpha266_1076"/>
<accession>A1BFE0</accession>
<dbReference type="NCBIfam" id="NF008686">
    <property type="entry name" value="PRK11705.1"/>
    <property type="match status" value="1"/>
</dbReference>
<evidence type="ECO:0000256" key="2">
    <source>
        <dbReference type="ARBA" id="ARBA00022603"/>
    </source>
</evidence>
<dbReference type="SUPFAM" id="SSF53335">
    <property type="entry name" value="S-adenosyl-L-methionine-dependent methyltransferases"/>
    <property type="match status" value="1"/>
</dbReference>
<dbReference type="STRING" id="290317.Cpha266_1076"/>
<reference evidence="6 7" key="1">
    <citation type="submission" date="2006-12" db="EMBL/GenBank/DDBJ databases">
        <title>Complete sequence of Chlorobium phaeobacteroides DSM 266.</title>
        <authorList>
            <consortium name="US DOE Joint Genome Institute"/>
            <person name="Copeland A."/>
            <person name="Lucas S."/>
            <person name="Lapidus A."/>
            <person name="Barry K."/>
            <person name="Detter J.C."/>
            <person name="Glavina del Rio T."/>
            <person name="Hammon N."/>
            <person name="Israni S."/>
            <person name="Pitluck S."/>
            <person name="Goltsman E."/>
            <person name="Schmutz J."/>
            <person name="Larimer F."/>
            <person name="Land M."/>
            <person name="Hauser L."/>
            <person name="Mikhailova N."/>
            <person name="Li T."/>
            <person name="Overmann J."/>
            <person name="Bryant D.A."/>
            <person name="Richardson P."/>
        </authorList>
    </citation>
    <scope>NUCLEOTIDE SEQUENCE [LARGE SCALE GENOMIC DNA]</scope>
    <source>
        <strain evidence="6 7">DSM 266</strain>
    </source>
</reference>
<dbReference type="Pfam" id="PF02353">
    <property type="entry name" value="CMAS"/>
    <property type="match status" value="1"/>
</dbReference>
<dbReference type="InterPro" id="IPR050723">
    <property type="entry name" value="CFA/CMAS"/>
</dbReference>
<evidence type="ECO:0000256" key="4">
    <source>
        <dbReference type="ARBA" id="ARBA00022691"/>
    </source>
</evidence>
<dbReference type="OrthoDB" id="9782855at2"/>
<dbReference type="Proteomes" id="UP000008701">
    <property type="component" value="Chromosome"/>
</dbReference>
<dbReference type="GO" id="GO:0008825">
    <property type="term" value="F:cyclopropane-fatty-acyl-phospholipid synthase activity"/>
    <property type="evidence" value="ECO:0007669"/>
    <property type="project" value="UniProtKB-EC"/>
</dbReference>
<comment type="similarity">
    <text evidence="1">Belongs to the CFA/CMAS family.</text>
</comment>
<dbReference type="CDD" id="cd02440">
    <property type="entry name" value="AdoMet_MTases"/>
    <property type="match status" value="1"/>
</dbReference>
<dbReference type="RefSeq" id="WP_011744944.1">
    <property type="nucleotide sequence ID" value="NC_008639.1"/>
</dbReference>
<keyword evidence="3 6" id="KW-0808">Transferase</keyword>
<dbReference type="GO" id="GO:0008610">
    <property type="term" value="P:lipid biosynthetic process"/>
    <property type="evidence" value="ECO:0007669"/>
    <property type="project" value="InterPro"/>
</dbReference>
<evidence type="ECO:0000256" key="5">
    <source>
        <dbReference type="ARBA" id="ARBA00023098"/>
    </source>
</evidence>
<dbReference type="InterPro" id="IPR029063">
    <property type="entry name" value="SAM-dependent_MTases_sf"/>
</dbReference>
<organism evidence="6 7">
    <name type="scientific">Chlorobium phaeobacteroides (strain DSM 266 / SMG 266 / 2430)</name>
    <dbReference type="NCBI Taxonomy" id="290317"/>
    <lineage>
        <taxon>Bacteria</taxon>
        <taxon>Pseudomonadati</taxon>
        <taxon>Chlorobiota</taxon>
        <taxon>Chlorobiia</taxon>
        <taxon>Chlorobiales</taxon>
        <taxon>Chlorobiaceae</taxon>
        <taxon>Chlorobium/Pelodictyon group</taxon>
        <taxon>Chlorobium</taxon>
    </lineage>
</organism>
<sequence length="371" mass="43000">MSTFFKRKLTNILASADITIDGTGPWDIRVHDDRFYQRVLTESHLGIGESYMDGWWDCDALDEFFFRVLRARLDTKVSKVPRMINNLIGKTLNLQNKSRAYTVGETHYNIGNDLYEAMLDNAMMYSCAYWKNAQDLNQAQENKLHLIFRKLMLKPGMNLLDIGCGWGGAAKFAAEHYGATVTGLTVSTEQVKLAREKCAGLPVKIELMDYRNIKGNFDRIYSIGMFEHVGHKNYRNYFQIVQKSLKQDGLFLLHTIGSNRSGTNTDKWTEKYIFPNSMLPSANHITKAAEGMLTMEDWHSFGHDYYLTLKAWNDNILKNRAMLGEQYQERFFRMWHYYLLSAAGSFRARNVQLWQILYSYRGIEGAFDVPR</sequence>
<evidence type="ECO:0000256" key="1">
    <source>
        <dbReference type="ARBA" id="ARBA00010815"/>
    </source>
</evidence>
<evidence type="ECO:0000313" key="6">
    <source>
        <dbReference type="EMBL" id="ABL65117.1"/>
    </source>
</evidence>
<keyword evidence="2 6" id="KW-0489">Methyltransferase</keyword>
<dbReference type="GO" id="GO:0032259">
    <property type="term" value="P:methylation"/>
    <property type="evidence" value="ECO:0007669"/>
    <property type="project" value="UniProtKB-KW"/>
</dbReference>
<protein>
    <submittedName>
        <fullName evidence="6">Cyclopropane-fatty-acyl-phospholipid synthase</fullName>
        <ecNumber evidence="6">2.1.1.79</ecNumber>
    </submittedName>
</protein>
<dbReference type="InterPro" id="IPR003333">
    <property type="entry name" value="CMAS"/>
</dbReference>
<dbReference type="PIRSF" id="PIRSF003085">
    <property type="entry name" value="CMAS"/>
    <property type="match status" value="1"/>
</dbReference>
<keyword evidence="5" id="KW-0443">Lipid metabolism</keyword>
<dbReference type="PANTHER" id="PTHR43667">
    <property type="entry name" value="CYCLOPROPANE-FATTY-ACYL-PHOSPHOLIPID SYNTHASE"/>
    <property type="match status" value="1"/>
</dbReference>
<dbReference type="AlphaFoldDB" id="A1BFE0"/>
<evidence type="ECO:0000256" key="3">
    <source>
        <dbReference type="ARBA" id="ARBA00022679"/>
    </source>
</evidence>
<proteinExistence type="inferred from homology"/>
<dbReference type="EC" id="2.1.1.79" evidence="6"/>
<dbReference type="PANTHER" id="PTHR43667:SF1">
    <property type="entry name" value="CYCLOPROPANE-FATTY-ACYL-PHOSPHOLIPID SYNTHASE"/>
    <property type="match status" value="1"/>
</dbReference>